<dbReference type="PANTHER" id="PTHR47668">
    <property type="entry name" value="DIENELACTONE HYDROLASE FAMILY PROTEIN (AFU_ORTHOLOGUE AFUA_6G01940)"/>
    <property type="match status" value="1"/>
</dbReference>
<dbReference type="AlphaFoldDB" id="A0A0G4NDX0"/>
<dbReference type="PANTHER" id="PTHR47668:SF1">
    <property type="entry name" value="DIENELACTONE HYDROLASE DOMAIN-CONTAINING PROTEIN-RELATED"/>
    <property type="match status" value="1"/>
</dbReference>
<sequence>MASNSSSSGSGSSSGRRRRPNEGSAATPADAAGRGSAPAATTRRVLLVYNKRQGLFQLPKGHWADAATGALKMVFYYAASADESALPEPLVGEDEGLFENVWCEVDEAAAQLAFPTDGMVVNKAVADMRRTGIPKLQTSTTTAIMSTMPAQHGHNEACCNIPPVISKGYDAKGSYEQVNDIKTYATGPSDAKKGILFIYDIFGYFPQSLQGADILATSGDQKHRVLIPDWFGGNPCPIEWYPPDTEEKQKNLGAFFGQYPPPKIAGLVPGYVRAARDKYPEITDWAIIGYCWGGKVATLVTSGDESDENPFKAAASIHPAMVDPEDAKGVKVPFILLASKEEPDEAVGKFAEALQVTKHVETFKDQIHGWMAARADLEDERVKEEYARGYKTVVEFFSKNL</sequence>
<feature type="domain" description="Dienelactone hydrolase" evidence="2">
    <location>
        <begin position="181"/>
        <end position="399"/>
    </location>
</feature>
<protein>
    <recommendedName>
        <fullName evidence="2">Dienelactone hydrolase domain-containing protein</fullName>
    </recommendedName>
</protein>
<feature type="compositionally biased region" description="Low complexity" evidence="1">
    <location>
        <begin position="22"/>
        <end position="38"/>
    </location>
</feature>
<dbReference type="InterPro" id="IPR002925">
    <property type="entry name" value="Dienelactn_hydro"/>
</dbReference>
<gene>
    <name evidence="3" type="ORF">BN1723_006287</name>
</gene>
<name>A0A0G4NDX0_VERLO</name>
<reference evidence="4" key="1">
    <citation type="submission" date="2015-05" db="EMBL/GenBank/DDBJ databases">
        <authorList>
            <person name="Fogelqvist Johan"/>
        </authorList>
    </citation>
    <scope>NUCLEOTIDE SEQUENCE [LARGE SCALE GENOMIC DNA]</scope>
</reference>
<dbReference type="SUPFAM" id="SSF53474">
    <property type="entry name" value="alpha/beta-Hydrolases"/>
    <property type="match status" value="1"/>
</dbReference>
<accession>A0A0G4NDX0</accession>
<dbReference type="Pfam" id="PF01738">
    <property type="entry name" value="DLH"/>
    <property type="match status" value="1"/>
</dbReference>
<evidence type="ECO:0000313" key="4">
    <source>
        <dbReference type="Proteomes" id="UP000045706"/>
    </source>
</evidence>
<feature type="region of interest" description="Disordered" evidence="1">
    <location>
        <begin position="1"/>
        <end position="38"/>
    </location>
</feature>
<dbReference type="Proteomes" id="UP000045706">
    <property type="component" value="Unassembled WGS sequence"/>
</dbReference>
<dbReference type="InterPro" id="IPR029058">
    <property type="entry name" value="AB_hydrolase_fold"/>
</dbReference>
<dbReference type="EMBL" id="CVQI01034273">
    <property type="protein sequence ID" value="CRK44761.1"/>
    <property type="molecule type" value="Genomic_DNA"/>
</dbReference>
<dbReference type="GO" id="GO:0016787">
    <property type="term" value="F:hydrolase activity"/>
    <property type="evidence" value="ECO:0007669"/>
    <property type="project" value="InterPro"/>
</dbReference>
<proteinExistence type="predicted"/>
<evidence type="ECO:0000313" key="3">
    <source>
        <dbReference type="EMBL" id="CRK44761.1"/>
    </source>
</evidence>
<evidence type="ECO:0000256" key="1">
    <source>
        <dbReference type="SAM" id="MobiDB-lite"/>
    </source>
</evidence>
<dbReference type="Gene3D" id="3.40.50.1820">
    <property type="entry name" value="alpha/beta hydrolase"/>
    <property type="match status" value="1"/>
</dbReference>
<feature type="compositionally biased region" description="Low complexity" evidence="1">
    <location>
        <begin position="1"/>
        <end position="14"/>
    </location>
</feature>
<organism evidence="3 4">
    <name type="scientific">Verticillium longisporum</name>
    <name type="common">Verticillium dahliae var. longisporum</name>
    <dbReference type="NCBI Taxonomy" id="100787"/>
    <lineage>
        <taxon>Eukaryota</taxon>
        <taxon>Fungi</taxon>
        <taxon>Dikarya</taxon>
        <taxon>Ascomycota</taxon>
        <taxon>Pezizomycotina</taxon>
        <taxon>Sordariomycetes</taxon>
        <taxon>Hypocreomycetidae</taxon>
        <taxon>Glomerellales</taxon>
        <taxon>Plectosphaerellaceae</taxon>
        <taxon>Verticillium</taxon>
    </lineage>
</organism>
<evidence type="ECO:0000259" key="2">
    <source>
        <dbReference type="Pfam" id="PF01738"/>
    </source>
</evidence>